<gene>
    <name evidence="4" type="ordered locus">SCATT_06420</name>
</gene>
<dbReference type="PANTHER" id="PTHR46797:SF1">
    <property type="entry name" value="METHYLPHOSPHONATE SYNTHASE"/>
    <property type="match status" value="1"/>
</dbReference>
<evidence type="ECO:0000256" key="2">
    <source>
        <dbReference type="SAM" id="MobiDB-lite"/>
    </source>
</evidence>
<feature type="domain" description="HTH cro/C1-type" evidence="3">
    <location>
        <begin position="49"/>
        <end position="103"/>
    </location>
</feature>
<evidence type="ECO:0000313" key="4">
    <source>
        <dbReference type="EMBL" id="AEW93013.1"/>
    </source>
</evidence>
<dbReference type="GO" id="GO:0005829">
    <property type="term" value="C:cytosol"/>
    <property type="evidence" value="ECO:0007669"/>
    <property type="project" value="TreeGrafter"/>
</dbReference>
<organism evidence="4 5">
    <name type="scientific">Streptantibioticus cattleyicolor (strain ATCC 35852 / DSM 46488 / JCM 4925 / NBRC 14057 / NRRL 8057)</name>
    <name type="common">Streptomyces cattleya</name>
    <dbReference type="NCBI Taxonomy" id="1003195"/>
    <lineage>
        <taxon>Bacteria</taxon>
        <taxon>Bacillati</taxon>
        <taxon>Actinomycetota</taxon>
        <taxon>Actinomycetes</taxon>
        <taxon>Kitasatosporales</taxon>
        <taxon>Streptomycetaceae</taxon>
        <taxon>Streptantibioticus</taxon>
    </lineage>
</organism>
<keyword evidence="5" id="KW-1185">Reference proteome</keyword>
<dbReference type="InterPro" id="IPR011051">
    <property type="entry name" value="RmlC_Cupin_sf"/>
</dbReference>
<dbReference type="AlphaFoldDB" id="G8WTD0"/>
<reference evidence="5" key="1">
    <citation type="submission" date="2011-12" db="EMBL/GenBank/DDBJ databases">
        <title>Complete genome sequence of Streptomyces cattleya strain DSM 46488.</title>
        <authorList>
            <person name="Ou H.-Y."/>
            <person name="Li P."/>
            <person name="Zhao C."/>
            <person name="O'Hagan D."/>
            <person name="Deng Z."/>
        </authorList>
    </citation>
    <scope>NUCLEOTIDE SEQUENCE [LARGE SCALE GENOMIC DNA]</scope>
    <source>
        <strain evidence="5">ATCC 35852 / DSM 46488 / JCM 4925 / NBRC 14057 / NRRL 8057</strain>
    </source>
</reference>
<dbReference type="Proteomes" id="UP000007842">
    <property type="component" value="Chromosome"/>
</dbReference>
<dbReference type="eggNOG" id="COG1396">
    <property type="taxonomic scope" value="Bacteria"/>
</dbReference>
<accession>G8WTD0</accession>
<dbReference type="GO" id="GO:0003700">
    <property type="term" value="F:DNA-binding transcription factor activity"/>
    <property type="evidence" value="ECO:0007669"/>
    <property type="project" value="TreeGrafter"/>
</dbReference>
<dbReference type="InterPro" id="IPR050807">
    <property type="entry name" value="TransReg_Diox_bact_type"/>
</dbReference>
<dbReference type="Pfam" id="PF01381">
    <property type="entry name" value="HTH_3"/>
    <property type="match status" value="1"/>
</dbReference>
<dbReference type="InterPro" id="IPR010982">
    <property type="entry name" value="Lambda_DNA-bd_dom_sf"/>
</dbReference>
<dbReference type="SMART" id="SM00530">
    <property type="entry name" value="HTH_XRE"/>
    <property type="match status" value="1"/>
</dbReference>
<dbReference type="PANTHER" id="PTHR46797">
    <property type="entry name" value="HTH-TYPE TRANSCRIPTIONAL REGULATOR"/>
    <property type="match status" value="1"/>
</dbReference>
<dbReference type="Gene3D" id="2.60.120.10">
    <property type="entry name" value="Jelly Rolls"/>
    <property type="match status" value="1"/>
</dbReference>
<dbReference type="CDD" id="cd00093">
    <property type="entry name" value="HTH_XRE"/>
    <property type="match status" value="1"/>
</dbReference>
<dbReference type="CDD" id="cd02209">
    <property type="entry name" value="cupin_XRE_C"/>
    <property type="match status" value="1"/>
</dbReference>
<dbReference type="Gene3D" id="1.10.260.40">
    <property type="entry name" value="lambda repressor-like DNA-binding domains"/>
    <property type="match status" value="1"/>
</dbReference>
<dbReference type="InterPro" id="IPR014710">
    <property type="entry name" value="RmlC-like_jellyroll"/>
</dbReference>
<dbReference type="KEGG" id="scy:SCATT_06420"/>
<dbReference type="SUPFAM" id="SSF47413">
    <property type="entry name" value="lambda repressor-like DNA-binding domains"/>
    <property type="match status" value="1"/>
</dbReference>
<evidence type="ECO:0000313" key="5">
    <source>
        <dbReference type="Proteomes" id="UP000007842"/>
    </source>
</evidence>
<dbReference type="InterPro" id="IPR001387">
    <property type="entry name" value="Cro/C1-type_HTH"/>
</dbReference>
<dbReference type="EMBL" id="CP003219">
    <property type="protein sequence ID" value="AEW93013.1"/>
    <property type="molecule type" value="Genomic_DNA"/>
</dbReference>
<sequence>MALLGVVRRSVYGTIRCVNDRHNGSGRSTDTGDEGRPGGELAAQVGRRLRELREARGLTLSAAARRSGLGKGTLSELESGRRNPTLETLYALTTALGVPLSTALRLPAISGSAVDAVLTERFEDPAAVTETYRIRIRSGTVQESAAHAPGTEEHLIVLAGTAHVGVAGRPAVVAPGGHAAWPADVPHVYAAPHGDVEAVLVVRYPAGPVRTSSR</sequence>
<proteinExistence type="predicted"/>
<protein>
    <recommendedName>
        <fullName evidence="3">HTH cro/C1-type domain-containing protein</fullName>
    </recommendedName>
</protein>
<dbReference type="SUPFAM" id="SSF51182">
    <property type="entry name" value="RmlC-like cupins"/>
    <property type="match status" value="1"/>
</dbReference>
<keyword evidence="1" id="KW-0238">DNA-binding</keyword>
<feature type="region of interest" description="Disordered" evidence="2">
    <location>
        <begin position="20"/>
        <end position="39"/>
    </location>
</feature>
<evidence type="ECO:0000259" key="3">
    <source>
        <dbReference type="PROSITE" id="PS50943"/>
    </source>
</evidence>
<name>G8WTD0_STREN</name>
<dbReference type="GO" id="GO:0003677">
    <property type="term" value="F:DNA binding"/>
    <property type="evidence" value="ECO:0007669"/>
    <property type="project" value="UniProtKB-KW"/>
</dbReference>
<dbReference type="PATRIC" id="fig|1003195.29.peg.643"/>
<dbReference type="HOGENOM" id="CLU_085376_5_2_11"/>
<dbReference type="OrthoDB" id="5584941at2"/>
<dbReference type="PROSITE" id="PS50943">
    <property type="entry name" value="HTH_CROC1"/>
    <property type="match status" value="1"/>
</dbReference>
<evidence type="ECO:0000256" key="1">
    <source>
        <dbReference type="ARBA" id="ARBA00023125"/>
    </source>
</evidence>